<feature type="DNA-binding region" description="H-T-H motif" evidence="7">
    <location>
        <begin position="18"/>
        <end position="57"/>
    </location>
</feature>
<dbReference type="Proteomes" id="UP000824044">
    <property type="component" value="Unassembled WGS sequence"/>
</dbReference>
<gene>
    <name evidence="7" type="primary">rex</name>
    <name evidence="9" type="ORF">H9812_03215</name>
</gene>
<reference evidence="9" key="1">
    <citation type="journal article" date="2021" name="PeerJ">
        <title>Extensive microbial diversity within the chicken gut microbiome revealed by metagenomics and culture.</title>
        <authorList>
            <person name="Gilroy R."/>
            <person name="Ravi A."/>
            <person name="Getino M."/>
            <person name="Pursley I."/>
            <person name="Horton D.L."/>
            <person name="Alikhan N.F."/>
            <person name="Baker D."/>
            <person name="Gharbi K."/>
            <person name="Hall N."/>
            <person name="Watson M."/>
            <person name="Adriaenssens E.M."/>
            <person name="Foster-Nyarko E."/>
            <person name="Jarju S."/>
            <person name="Secka A."/>
            <person name="Antonio M."/>
            <person name="Oren A."/>
            <person name="Chaudhuri R.R."/>
            <person name="La Ragione R."/>
            <person name="Hildebrand F."/>
            <person name="Pallen M.J."/>
        </authorList>
    </citation>
    <scope>NUCLEOTIDE SEQUENCE</scope>
    <source>
        <strain evidence="9">CHK33-5263</strain>
    </source>
</reference>
<dbReference type="SUPFAM" id="SSF46785">
    <property type="entry name" value="Winged helix' DNA-binding domain"/>
    <property type="match status" value="1"/>
</dbReference>
<name>A0A9D2DWT6_9FIRM</name>
<dbReference type="HAMAP" id="MF_01131">
    <property type="entry name" value="Rex"/>
    <property type="match status" value="1"/>
</dbReference>
<organism evidence="9 10">
    <name type="scientific">Candidatus Gallimonas intestinigallinarum</name>
    <dbReference type="NCBI Taxonomy" id="2838604"/>
    <lineage>
        <taxon>Bacteria</taxon>
        <taxon>Bacillati</taxon>
        <taxon>Bacillota</taxon>
        <taxon>Clostridia</taxon>
        <taxon>Candidatus Gallimonas</taxon>
    </lineage>
</organism>
<evidence type="ECO:0000256" key="1">
    <source>
        <dbReference type="ARBA" id="ARBA00022490"/>
    </source>
</evidence>
<evidence type="ECO:0000313" key="9">
    <source>
        <dbReference type="EMBL" id="HIZ24470.1"/>
    </source>
</evidence>
<dbReference type="SMART" id="SM00881">
    <property type="entry name" value="CoA_binding"/>
    <property type="match status" value="1"/>
</dbReference>
<evidence type="ECO:0000313" key="10">
    <source>
        <dbReference type="Proteomes" id="UP000824044"/>
    </source>
</evidence>
<evidence type="ECO:0000256" key="3">
    <source>
        <dbReference type="ARBA" id="ARBA00023015"/>
    </source>
</evidence>
<dbReference type="InterPro" id="IPR022876">
    <property type="entry name" value="Tscrpt_rep_Rex"/>
</dbReference>
<proteinExistence type="inferred from homology"/>
<dbReference type="EMBL" id="DXBS01000062">
    <property type="protein sequence ID" value="HIZ24470.1"/>
    <property type="molecule type" value="Genomic_DNA"/>
</dbReference>
<dbReference type="PANTHER" id="PTHR35786:SF1">
    <property type="entry name" value="REDOX-SENSING TRANSCRIPTIONAL REPRESSOR REX 1"/>
    <property type="match status" value="1"/>
</dbReference>
<comment type="caution">
    <text evidence="9">The sequence shown here is derived from an EMBL/GenBank/DDBJ whole genome shotgun (WGS) entry which is preliminary data.</text>
</comment>
<dbReference type="Gene3D" id="3.40.50.720">
    <property type="entry name" value="NAD(P)-binding Rossmann-like Domain"/>
    <property type="match status" value="1"/>
</dbReference>
<dbReference type="InterPro" id="IPR036291">
    <property type="entry name" value="NAD(P)-bd_dom_sf"/>
</dbReference>
<dbReference type="SUPFAM" id="SSF51735">
    <property type="entry name" value="NAD(P)-binding Rossmann-fold domains"/>
    <property type="match status" value="1"/>
</dbReference>
<dbReference type="GO" id="GO:0045892">
    <property type="term" value="P:negative regulation of DNA-templated transcription"/>
    <property type="evidence" value="ECO:0007669"/>
    <property type="project" value="InterPro"/>
</dbReference>
<evidence type="ECO:0000256" key="7">
    <source>
        <dbReference type="HAMAP-Rule" id="MF_01131"/>
    </source>
</evidence>
<sequence>MVNAESAVSKATVSRMPAYLRYLKGEAGKGIEYVSSAAIAKDMGLSAVCVRKDLALVSSRPGKPRFGFEVRLLIEDIEKFLGYHRWTNAVIVGAGGLGRAILSYEGFDNYGIHVIAAFDNSPAKVGAVGGKPIYPMERLGDVVKRSDVKVCILTVPRSAAQEACDQVISAGINAILSFAPVHLRVPEGVKIKYEDLAVSLAELCGA</sequence>
<dbReference type="AlphaFoldDB" id="A0A9D2DWT6"/>
<keyword evidence="1 7" id="KW-0963">Cytoplasm</keyword>
<comment type="function">
    <text evidence="7">Modulates transcription in response to changes in cellular NADH/NAD(+) redox state.</text>
</comment>
<dbReference type="GO" id="GO:0003677">
    <property type="term" value="F:DNA binding"/>
    <property type="evidence" value="ECO:0007669"/>
    <property type="project" value="UniProtKB-UniRule"/>
</dbReference>
<comment type="subunit">
    <text evidence="7">Homodimer.</text>
</comment>
<keyword evidence="5 7" id="KW-0238">DNA-binding</keyword>
<comment type="subcellular location">
    <subcellularLocation>
        <location evidence="7">Cytoplasm</location>
    </subcellularLocation>
</comment>
<dbReference type="Gene3D" id="1.10.10.10">
    <property type="entry name" value="Winged helix-like DNA-binding domain superfamily/Winged helix DNA-binding domain"/>
    <property type="match status" value="1"/>
</dbReference>
<keyword evidence="6 7" id="KW-0804">Transcription</keyword>
<evidence type="ECO:0000256" key="6">
    <source>
        <dbReference type="ARBA" id="ARBA00023163"/>
    </source>
</evidence>
<dbReference type="GO" id="GO:0051775">
    <property type="term" value="P:response to redox state"/>
    <property type="evidence" value="ECO:0007669"/>
    <property type="project" value="InterPro"/>
</dbReference>
<evidence type="ECO:0000256" key="2">
    <source>
        <dbReference type="ARBA" id="ARBA00022491"/>
    </source>
</evidence>
<keyword evidence="4 7" id="KW-0520">NAD</keyword>
<dbReference type="InterPro" id="IPR009718">
    <property type="entry name" value="Rex_DNA-bd_C_dom"/>
</dbReference>
<dbReference type="Pfam" id="PF06971">
    <property type="entry name" value="Put_DNA-bind_N"/>
    <property type="match status" value="1"/>
</dbReference>
<keyword evidence="3 7" id="KW-0805">Transcription regulation</keyword>
<keyword evidence="2 7" id="KW-0678">Repressor</keyword>
<protein>
    <recommendedName>
        <fullName evidence="7">Redox-sensing transcriptional repressor Rex</fullName>
    </recommendedName>
</protein>
<feature type="binding site" evidence="7">
    <location>
        <begin position="93"/>
        <end position="98"/>
    </location>
    <ligand>
        <name>NAD(+)</name>
        <dbReference type="ChEBI" id="CHEBI:57540"/>
    </ligand>
</feature>
<evidence type="ECO:0000256" key="5">
    <source>
        <dbReference type="ARBA" id="ARBA00023125"/>
    </source>
</evidence>
<comment type="similarity">
    <text evidence="7">Belongs to the transcriptional regulatory Rex family.</text>
</comment>
<dbReference type="GO" id="GO:0003700">
    <property type="term" value="F:DNA-binding transcription factor activity"/>
    <property type="evidence" value="ECO:0007669"/>
    <property type="project" value="UniProtKB-UniRule"/>
</dbReference>
<dbReference type="GO" id="GO:0005737">
    <property type="term" value="C:cytoplasm"/>
    <property type="evidence" value="ECO:0007669"/>
    <property type="project" value="UniProtKB-SubCell"/>
</dbReference>
<evidence type="ECO:0000259" key="8">
    <source>
        <dbReference type="SMART" id="SM00881"/>
    </source>
</evidence>
<accession>A0A9D2DWT6</accession>
<feature type="domain" description="CoA-binding" evidence="8">
    <location>
        <begin position="83"/>
        <end position="182"/>
    </location>
</feature>
<evidence type="ECO:0000256" key="4">
    <source>
        <dbReference type="ARBA" id="ARBA00023027"/>
    </source>
</evidence>
<reference evidence="9" key="2">
    <citation type="submission" date="2021-04" db="EMBL/GenBank/DDBJ databases">
        <authorList>
            <person name="Gilroy R."/>
        </authorList>
    </citation>
    <scope>NUCLEOTIDE SEQUENCE</scope>
    <source>
        <strain evidence="9">CHK33-5263</strain>
    </source>
</reference>
<dbReference type="InterPro" id="IPR036390">
    <property type="entry name" value="WH_DNA-bd_sf"/>
</dbReference>
<dbReference type="NCBIfam" id="NF003994">
    <property type="entry name" value="PRK05472.2-3"/>
    <property type="match status" value="1"/>
</dbReference>
<dbReference type="InterPro" id="IPR003781">
    <property type="entry name" value="CoA-bd"/>
</dbReference>
<dbReference type="PANTHER" id="PTHR35786">
    <property type="entry name" value="REDOX-SENSING TRANSCRIPTIONAL REPRESSOR REX"/>
    <property type="match status" value="1"/>
</dbReference>
<dbReference type="NCBIfam" id="NF003996">
    <property type="entry name" value="PRK05472.2-5"/>
    <property type="match status" value="1"/>
</dbReference>
<dbReference type="NCBIfam" id="NF003995">
    <property type="entry name" value="PRK05472.2-4"/>
    <property type="match status" value="1"/>
</dbReference>
<dbReference type="Pfam" id="PF02629">
    <property type="entry name" value="CoA_binding"/>
    <property type="match status" value="1"/>
</dbReference>
<dbReference type="InterPro" id="IPR036388">
    <property type="entry name" value="WH-like_DNA-bd_sf"/>
</dbReference>